<proteinExistence type="predicted"/>
<accession>A0A166N8Z1</accession>
<dbReference type="AlphaFoldDB" id="A0A166N8Z1"/>
<organism evidence="2 3">
    <name type="scientific">Colletotrichum incanum</name>
    <name type="common">Soybean anthracnose fungus</name>
    <dbReference type="NCBI Taxonomy" id="1573173"/>
    <lineage>
        <taxon>Eukaryota</taxon>
        <taxon>Fungi</taxon>
        <taxon>Dikarya</taxon>
        <taxon>Ascomycota</taxon>
        <taxon>Pezizomycotina</taxon>
        <taxon>Sordariomycetes</taxon>
        <taxon>Hypocreomycetidae</taxon>
        <taxon>Glomerellales</taxon>
        <taxon>Glomerellaceae</taxon>
        <taxon>Colletotrichum</taxon>
        <taxon>Colletotrichum spaethianum species complex</taxon>
    </lineage>
</organism>
<reference evidence="2 3" key="1">
    <citation type="submission" date="2015-06" db="EMBL/GenBank/DDBJ databases">
        <title>Survival trade-offs in plant roots during colonization by closely related pathogenic and mutualistic fungi.</title>
        <authorList>
            <person name="Hacquard S."/>
            <person name="Kracher B."/>
            <person name="Hiruma K."/>
            <person name="Weinman A."/>
            <person name="Muench P."/>
            <person name="Garrido Oter R."/>
            <person name="Ver Loren van Themaat E."/>
            <person name="Dallerey J.-F."/>
            <person name="Damm U."/>
            <person name="Henrissat B."/>
            <person name="Lespinet O."/>
            <person name="Thon M."/>
            <person name="Kemen E."/>
            <person name="McHardy A.C."/>
            <person name="Schulze-Lefert P."/>
            <person name="O'Connell R.J."/>
        </authorList>
    </citation>
    <scope>NUCLEOTIDE SEQUENCE [LARGE SCALE GENOMIC DNA]</scope>
    <source>
        <strain evidence="2 3">MAFF 238704</strain>
    </source>
</reference>
<comment type="caution">
    <text evidence="2">The sequence shown here is derived from an EMBL/GenBank/DDBJ whole genome shotgun (WGS) entry which is preliminary data.</text>
</comment>
<protein>
    <submittedName>
        <fullName evidence="2">Uncharacterized protein</fullName>
    </submittedName>
</protein>
<keyword evidence="3" id="KW-1185">Reference proteome</keyword>
<evidence type="ECO:0000313" key="3">
    <source>
        <dbReference type="Proteomes" id="UP000076584"/>
    </source>
</evidence>
<name>A0A166N8Z1_COLIC</name>
<sequence>MEALEYTPDVPQYGGLSTLSSTENERRAPSAIDELQSALGSILLAEEDSPTRPWTSSRARIQPLDNKGTGSSAIFAVPRELRDRIYYHYFYRENQAYYSRSTSAQWPFRASEDVVSLFQTCQQIYQEAIDVFHRYNQVEIGSHPQLEEGPEKVLRMFPAAHAPALQMCCRQYDDYRPLYVSTGPLKHFAGELWHIMIRDAYLLKSYFPKLRLFTAVLNAHPKYFQEQEGMVFDDKTEEEKTQMWMEWMRFSTSKMRALPPLWMKIQLTLGPFHGDKHLHQDSLNEAQFRFTREVAAEEAVDDLEVLGSKWAEEAGKEMTRLATKRRTDKEWYSM</sequence>
<dbReference type="EMBL" id="LFIW01002622">
    <property type="protein sequence ID" value="KZL65430.1"/>
    <property type="molecule type" value="Genomic_DNA"/>
</dbReference>
<feature type="region of interest" description="Disordered" evidence="1">
    <location>
        <begin position="1"/>
        <end position="28"/>
    </location>
</feature>
<gene>
    <name evidence="2" type="ORF">CI238_11007</name>
</gene>
<evidence type="ECO:0000256" key="1">
    <source>
        <dbReference type="SAM" id="MobiDB-lite"/>
    </source>
</evidence>
<evidence type="ECO:0000313" key="2">
    <source>
        <dbReference type="EMBL" id="KZL65430.1"/>
    </source>
</evidence>
<dbReference type="Proteomes" id="UP000076584">
    <property type="component" value="Unassembled WGS sequence"/>
</dbReference>